<evidence type="ECO:0000313" key="2">
    <source>
        <dbReference type="EMBL" id="ERF72539.1"/>
    </source>
</evidence>
<feature type="region of interest" description="Disordered" evidence="1">
    <location>
        <begin position="433"/>
        <end position="663"/>
    </location>
</feature>
<dbReference type="GO" id="GO:0003824">
    <property type="term" value="F:catalytic activity"/>
    <property type="evidence" value="ECO:0007669"/>
    <property type="project" value="InterPro"/>
</dbReference>
<dbReference type="eggNOG" id="KOG1840">
    <property type="taxonomic scope" value="Eukaryota"/>
</dbReference>
<protein>
    <submittedName>
        <fullName evidence="2">Uncharacterized protein</fullName>
    </submittedName>
</protein>
<evidence type="ECO:0000313" key="3">
    <source>
        <dbReference type="Proteomes" id="UP000019373"/>
    </source>
</evidence>
<dbReference type="OrthoDB" id="1577640at2759"/>
<feature type="compositionally biased region" description="Polar residues" evidence="1">
    <location>
        <begin position="532"/>
        <end position="543"/>
    </location>
</feature>
<dbReference type="Gene3D" id="3.40.50.1580">
    <property type="entry name" value="Nucleoside phosphorylase domain"/>
    <property type="match status" value="1"/>
</dbReference>
<accession>U1HTF3</accession>
<dbReference type="GO" id="GO:0009116">
    <property type="term" value="P:nucleoside metabolic process"/>
    <property type="evidence" value="ECO:0007669"/>
    <property type="project" value="InterPro"/>
</dbReference>
<dbReference type="InterPro" id="IPR053137">
    <property type="entry name" value="NLR-like"/>
</dbReference>
<dbReference type="PANTHER" id="PTHR46082">
    <property type="entry name" value="ATP/GTP-BINDING PROTEIN-RELATED"/>
    <property type="match status" value="1"/>
</dbReference>
<feature type="compositionally biased region" description="Polar residues" evidence="1">
    <location>
        <begin position="433"/>
        <end position="444"/>
    </location>
</feature>
<dbReference type="HOGENOM" id="CLU_395351_0_0_1"/>
<gene>
    <name evidence="2" type="ORF">EPUS_02821</name>
</gene>
<dbReference type="PANTHER" id="PTHR46082:SF11">
    <property type="entry name" value="AAA+ ATPASE DOMAIN-CONTAINING PROTEIN-RELATED"/>
    <property type="match status" value="1"/>
</dbReference>
<feature type="compositionally biased region" description="Pro residues" evidence="1">
    <location>
        <begin position="398"/>
        <end position="412"/>
    </location>
</feature>
<dbReference type="RefSeq" id="XP_007801771.1">
    <property type="nucleotide sequence ID" value="XM_007803580.1"/>
</dbReference>
<dbReference type="EMBL" id="KE721082">
    <property type="protein sequence ID" value="ERF72539.1"/>
    <property type="molecule type" value="Genomic_DNA"/>
</dbReference>
<dbReference type="InterPro" id="IPR035994">
    <property type="entry name" value="Nucleoside_phosphorylase_sf"/>
</dbReference>
<dbReference type="SUPFAM" id="SSF53167">
    <property type="entry name" value="Purine and uridine phosphorylases"/>
    <property type="match status" value="1"/>
</dbReference>
<dbReference type="Proteomes" id="UP000019373">
    <property type="component" value="Unassembled WGS sequence"/>
</dbReference>
<feature type="region of interest" description="Disordered" evidence="1">
    <location>
        <begin position="339"/>
        <end position="358"/>
    </location>
</feature>
<feature type="region of interest" description="Disordered" evidence="1">
    <location>
        <begin position="395"/>
        <end position="421"/>
    </location>
</feature>
<reference evidence="3" key="1">
    <citation type="journal article" date="2014" name="BMC Genomics">
        <title>Genome characteristics reveal the impact of lichenization on lichen-forming fungus Endocarpon pusillum Hedwig (Verrucariales, Ascomycota).</title>
        <authorList>
            <person name="Wang Y.-Y."/>
            <person name="Liu B."/>
            <person name="Zhang X.-Y."/>
            <person name="Zhou Q.-M."/>
            <person name="Zhang T."/>
            <person name="Li H."/>
            <person name="Yu Y.-F."/>
            <person name="Zhang X.-L."/>
            <person name="Hao X.-Y."/>
            <person name="Wang M."/>
            <person name="Wang L."/>
            <person name="Wei J.-C."/>
        </authorList>
    </citation>
    <scope>NUCLEOTIDE SEQUENCE [LARGE SCALE GENOMIC DNA]</scope>
    <source>
        <strain evidence="3">Z07020 / HMAS-L-300199</strain>
    </source>
</reference>
<organism evidence="2 3">
    <name type="scientific">Endocarpon pusillum (strain Z07020 / HMAS-L-300199)</name>
    <name type="common">Lichen-forming fungus</name>
    <dbReference type="NCBI Taxonomy" id="1263415"/>
    <lineage>
        <taxon>Eukaryota</taxon>
        <taxon>Fungi</taxon>
        <taxon>Dikarya</taxon>
        <taxon>Ascomycota</taxon>
        <taxon>Pezizomycotina</taxon>
        <taxon>Eurotiomycetes</taxon>
        <taxon>Chaetothyriomycetidae</taxon>
        <taxon>Verrucariales</taxon>
        <taxon>Verrucariaceae</taxon>
        <taxon>Endocarpon</taxon>
    </lineage>
</organism>
<sequence length="697" mass="75631">MAQTTGKLSHDQYTVGWICALPLELTAASVMLDKEHGSTRSLDSSDQIIYLLGEIRGHKVVIACLPNPSGTAMAATVATQMLRSFPSIKFGLMVGIGGGIPSAKADIRLGDVVVSRPDDIFGGVVQYDLGKKLHGERFQRTGSLNKPPTVLLSALNMIQSKHERRRPKLGTFCSETLQRIPDMREDYDRPKQEDNLYLSDYEHNDRNHGYDNCEKCDVSKLRPRPQRRSLPTEPRIHYGTIASGNMIIKDGVTRDKLCKELNGVLSVEIEAAGLMDHFPCLVIRGISGYADSHKNDCWQKYAAMTAAAYAKELLNFISNSDVEKAVAAKHIVPITEQSPAAMGRPSMRTVTGSDPVLSELQPPLFQQGAFPSNQYPSGAGWQSTHQMVDRYDQFLPQPRQPPRAHPTFPPNQYPLALGGLPALSSPAVNQLTHGVAPSTHSQPRPTRKAIRHSDSDSMRPGGNAQGSGGTRRKAVSSPPRENVGYSQASKMVYPQPTRPNHSHSSRPPLDHYPNPPILLRPLSGQRHDSKHSSSQQIPDSRTTYIYGPPSVVTLNGAPKPSKEPSETGSRHSFSNNSETTSDVSNSNASSPIEGSVGGEENSNVVGNYDHQSHGSTSDIDDGEENGNGIGSFGQQSYNSPIEADKVEEEANGGYHGDDGESEDECCGCCGFCGFCGGNENNDGDDDEDEENGCCVIM</sequence>
<name>U1HTF3_ENDPU</name>
<evidence type="ECO:0000256" key="1">
    <source>
        <dbReference type="SAM" id="MobiDB-lite"/>
    </source>
</evidence>
<proteinExistence type="predicted"/>
<feature type="compositionally biased region" description="Polar residues" evidence="1">
    <location>
        <begin position="570"/>
        <end position="592"/>
    </location>
</feature>
<dbReference type="AlphaFoldDB" id="U1HTF3"/>
<keyword evidence="3" id="KW-1185">Reference proteome</keyword>
<dbReference type="GeneID" id="19237870"/>
<feature type="compositionally biased region" description="Basic and acidic residues" evidence="1">
    <location>
        <begin position="560"/>
        <end position="569"/>
    </location>
</feature>